<feature type="domain" description="N-acetyltransferase" evidence="1">
    <location>
        <begin position="26"/>
        <end position="183"/>
    </location>
</feature>
<dbReference type="RefSeq" id="WP_187711564.1">
    <property type="nucleotide sequence ID" value="NZ_CP060820.1"/>
</dbReference>
<protein>
    <submittedName>
        <fullName evidence="2">GNAT family N-acetyltransferase</fullName>
    </submittedName>
</protein>
<evidence type="ECO:0000259" key="1">
    <source>
        <dbReference type="PROSITE" id="PS51186"/>
    </source>
</evidence>
<dbReference type="Proteomes" id="UP000516018">
    <property type="component" value="Chromosome"/>
</dbReference>
<gene>
    <name evidence="2" type="ORF">H8B22_11540</name>
</gene>
<dbReference type="PROSITE" id="PS51186">
    <property type="entry name" value="GNAT"/>
    <property type="match status" value="1"/>
</dbReference>
<proteinExistence type="predicted"/>
<keyword evidence="3" id="KW-1185">Reference proteome</keyword>
<dbReference type="Gene3D" id="3.40.630.30">
    <property type="match status" value="1"/>
</dbReference>
<organism evidence="2 3">
    <name type="scientific">Agrilutibacter terrestris</name>
    <dbReference type="NCBI Taxonomy" id="2865112"/>
    <lineage>
        <taxon>Bacteria</taxon>
        <taxon>Pseudomonadati</taxon>
        <taxon>Pseudomonadota</taxon>
        <taxon>Gammaproteobacteria</taxon>
        <taxon>Lysobacterales</taxon>
        <taxon>Lysobacteraceae</taxon>
        <taxon>Agrilutibacter</taxon>
    </lineage>
</organism>
<accession>A0A7H0FVQ5</accession>
<evidence type="ECO:0000313" key="3">
    <source>
        <dbReference type="Proteomes" id="UP000516018"/>
    </source>
</evidence>
<dbReference type="AlphaFoldDB" id="A0A7H0FVQ5"/>
<dbReference type="SUPFAM" id="SSF55729">
    <property type="entry name" value="Acyl-CoA N-acyltransferases (Nat)"/>
    <property type="match status" value="1"/>
</dbReference>
<dbReference type="InterPro" id="IPR016181">
    <property type="entry name" value="Acyl_CoA_acyltransferase"/>
</dbReference>
<dbReference type="InterPro" id="IPR000182">
    <property type="entry name" value="GNAT_dom"/>
</dbReference>
<dbReference type="EMBL" id="CP060820">
    <property type="protein sequence ID" value="QNP40121.1"/>
    <property type="molecule type" value="Genomic_DNA"/>
</dbReference>
<dbReference type="GO" id="GO:0016747">
    <property type="term" value="F:acyltransferase activity, transferring groups other than amino-acyl groups"/>
    <property type="evidence" value="ECO:0007669"/>
    <property type="project" value="InterPro"/>
</dbReference>
<dbReference type="Pfam" id="PF00583">
    <property type="entry name" value="Acetyltransf_1"/>
    <property type="match status" value="1"/>
</dbReference>
<sequence>MTGASPPRERLPPWHERLTLSNGRQVLIRPIRPEDGEPLRAGFGLLEPDEIRQRFLHAVKELSPETAERLTHVNPRTEFALVVAEPLPPGEALIGAVARVAIDDNGRDAEFAILVSRYIKQMGLGRYLMTRLVKWAKGKKLHCLYGDVLENNGPMLSLAQSLGFQREFRQESPGLVRVKLELKPRNQTRLLSDPRAAVQPQHGR</sequence>
<dbReference type="KEGG" id="lsx:H8B22_11540"/>
<name>A0A7H0FVQ5_9GAMM</name>
<keyword evidence="2" id="KW-0808">Transferase</keyword>
<reference evidence="2 3" key="1">
    <citation type="submission" date="2020-08" db="EMBL/GenBank/DDBJ databases">
        <title>Lysobacter sp. II4 sp. nov., isolated from soil.</title>
        <authorList>
            <person name="Woo C.Y."/>
            <person name="Kim J."/>
        </authorList>
    </citation>
    <scope>NUCLEOTIDE SEQUENCE [LARGE SCALE GENOMIC DNA]</scope>
    <source>
        <strain evidence="2 3">II4</strain>
    </source>
</reference>
<evidence type="ECO:0000313" key="2">
    <source>
        <dbReference type="EMBL" id="QNP40121.1"/>
    </source>
</evidence>